<comment type="subcellular location">
    <subcellularLocation>
        <location evidence="1 7">Cell outer membrane</location>
        <topology evidence="1 7">Multi-pass membrane protein</topology>
    </subcellularLocation>
</comment>
<evidence type="ECO:0000256" key="7">
    <source>
        <dbReference type="PROSITE-ProRule" id="PRU01360"/>
    </source>
</evidence>
<evidence type="ECO:0000313" key="10">
    <source>
        <dbReference type="Proteomes" id="UP000289437"/>
    </source>
</evidence>
<evidence type="ECO:0000256" key="4">
    <source>
        <dbReference type="ARBA" id="ARBA00022692"/>
    </source>
</evidence>
<dbReference type="PANTHER" id="PTHR30069">
    <property type="entry name" value="TONB-DEPENDENT OUTER MEMBRANE RECEPTOR"/>
    <property type="match status" value="1"/>
</dbReference>
<accession>A0A4Q0T4D6</accession>
<evidence type="ECO:0000256" key="5">
    <source>
        <dbReference type="ARBA" id="ARBA00023136"/>
    </source>
</evidence>
<name>A0A4Q0T4D6_9BACT</name>
<gene>
    <name evidence="9" type="ORF">GRAN_3298</name>
</gene>
<evidence type="ECO:0000256" key="6">
    <source>
        <dbReference type="ARBA" id="ARBA00023237"/>
    </source>
</evidence>
<dbReference type="Gene3D" id="2.60.40.1120">
    <property type="entry name" value="Carboxypeptidase-like, regulatory domain"/>
    <property type="match status" value="1"/>
</dbReference>
<organism evidence="9 10">
    <name type="scientific">Granulicella sibirica</name>
    <dbReference type="NCBI Taxonomy" id="2479048"/>
    <lineage>
        <taxon>Bacteria</taxon>
        <taxon>Pseudomonadati</taxon>
        <taxon>Acidobacteriota</taxon>
        <taxon>Terriglobia</taxon>
        <taxon>Terriglobales</taxon>
        <taxon>Acidobacteriaceae</taxon>
        <taxon>Granulicella</taxon>
    </lineage>
</organism>
<dbReference type="InterPro" id="IPR057601">
    <property type="entry name" value="Oar-like_b-barrel"/>
</dbReference>
<feature type="domain" description="TonB-dependent transporter Oar-like beta-barrel" evidence="8">
    <location>
        <begin position="289"/>
        <end position="1048"/>
    </location>
</feature>
<dbReference type="InterPro" id="IPR013784">
    <property type="entry name" value="Carb-bd-like_fold"/>
</dbReference>
<keyword evidence="4 7" id="KW-0812">Transmembrane</keyword>
<evidence type="ECO:0000256" key="2">
    <source>
        <dbReference type="ARBA" id="ARBA00022448"/>
    </source>
</evidence>
<evidence type="ECO:0000256" key="1">
    <source>
        <dbReference type="ARBA" id="ARBA00004571"/>
    </source>
</evidence>
<dbReference type="PROSITE" id="PS52016">
    <property type="entry name" value="TONB_DEPENDENT_REC_3"/>
    <property type="match status" value="1"/>
</dbReference>
<dbReference type="InterPro" id="IPR039426">
    <property type="entry name" value="TonB-dep_rcpt-like"/>
</dbReference>
<evidence type="ECO:0000259" key="8">
    <source>
        <dbReference type="Pfam" id="PF25183"/>
    </source>
</evidence>
<keyword evidence="3 7" id="KW-1134">Transmembrane beta strand</keyword>
<reference evidence="9 10" key="1">
    <citation type="submission" date="2018-11" db="EMBL/GenBank/DDBJ databases">
        <authorList>
            <person name="Mardanov A.V."/>
            <person name="Ravin N.V."/>
            <person name="Dedysh S.N."/>
        </authorList>
    </citation>
    <scope>NUCLEOTIDE SEQUENCE [LARGE SCALE GENOMIC DNA]</scope>
    <source>
        <strain evidence="9 10">AF10</strain>
    </source>
</reference>
<dbReference type="EMBL" id="RDSM01000002">
    <property type="protein sequence ID" value="RXH56441.1"/>
    <property type="molecule type" value="Genomic_DNA"/>
</dbReference>
<keyword evidence="10" id="KW-1185">Reference proteome</keyword>
<dbReference type="GO" id="GO:0030246">
    <property type="term" value="F:carbohydrate binding"/>
    <property type="evidence" value="ECO:0007669"/>
    <property type="project" value="InterPro"/>
</dbReference>
<comment type="similarity">
    <text evidence="7">Belongs to the TonB-dependent receptor family.</text>
</comment>
<dbReference type="GO" id="GO:0009279">
    <property type="term" value="C:cell outer membrane"/>
    <property type="evidence" value="ECO:0007669"/>
    <property type="project" value="UniProtKB-SubCell"/>
</dbReference>
<reference evidence="10" key="2">
    <citation type="submission" date="2019-02" db="EMBL/GenBank/DDBJ databases">
        <title>Granulicella sibirica sp. nov., a psychrotolerant acidobacterium isolated from an organic soil layer in forested tundra, West Siberia.</title>
        <authorList>
            <person name="Oshkin I.Y."/>
            <person name="Kulichevskaya I.S."/>
            <person name="Rijpstra W.I.C."/>
            <person name="Sinninghe Damste J.S."/>
            <person name="Rakitin A.L."/>
            <person name="Ravin N.V."/>
            <person name="Dedysh S.N."/>
        </authorList>
    </citation>
    <scope>NUCLEOTIDE SEQUENCE [LARGE SCALE GENOMIC DNA]</scope>
    <source>
        <strain evidence="10">AF10</strain>
    </source>
</reference>
<dbReference type="AlphaFoldDB" id="A0A4Q0T4D6"/>
<dbReference type="GO" id="GO:0044718">
    <property type="term" value="P:siderophore transmembrane transport"/>
    <property type="evidence" value="ECO:0007669"/>
    <property type="project" value="TreeGrafter"/>
</dbReference>
<dbReference type="SUPFAM" id="SSF49452">
    <property type="entry name" value="Starch-binding domain-like"/>
    <property type="match status" value="1"/>
</dbReference>
<protein>
    <submittedName>
        <fullName evidence="9">Oar protein</fullName>
    </submittedName>
</protein>
<dbReference type="Pfam" id="PF13620">
    <property type="entry name" value="CarboxypepD_reg"/>
    <property type="match status" value="1"/>
</dbReference>
<evidence type="ECO:0000313" key="9">
    <source>
        <dbReference type="EMBL" id="RXH56441.1"/>
    </source>
</evidence>
<comment type="caution">
    <text evidence="9">The sequence shown here is derived from an EMBL/GenBank/DDBJ whole genome shotgun (WGS) entry which is preliminary data.</text>
</comment>
<sequence length="1088" mass="117500">MSRSSVSNAHSELLCSTLPFLSNGIDFERLSLMTNSHHKTPIFARNLRQILIQSFALLLVLCYSWSEASAQSLAGLGALSGTVHDPSGATVAKAEVTISNTSIGIIRTTLSSSDGVFQTSSLPPADGYVVVVKVSGFSPSTTTGIVVHVGEIINIPVTLALAGVANDVTVVGNAVDINTTDPGVSALVSQQEINDLPINGRRADQFVLLTPGVTTDGAGGEVTFRGVPGNNLFLQDGMDVTQQWGQDNAGSTSAFSPLSQDAVQEFQVLTSGYTAEFGHAAGGIVNTLTKSGTNNFHGSAFEFFKNRTLNATDPYSIGTNGEAFNPPNWRHQFGGSVGGPVIKEKLFFFANTEETRESRPLVSSYSDAHLNANGSLVAGACDTNTADADHATSAQCAAAQAYIQRTFALLARKLNENIGFLKLDYRPTDRDSVSANFNLMQFASPNGTVSASALNDGSGYYPNGNQIDLTRWARFSYTHVVSNTAVNEFRFGWFKDTRKQSVNPSLAPSDGLVSGLSVSSLANLGLSVNIPNSQPSEDRFLFVDNYSTTVRKHQLKFGAETNYMRDVENALFYAKGEYFYGSITDWAQDLVPSNTDPLAGKHYSGFLQAFGPLLTRAIVRDYNFYGQDQWQVNHKLTLNIGLRYEFNRFTQPPLNPDYPATAKLNEPKNNFAPRVGFAYSMNEGATVVRGGFGISYARLPSASVIRLQQRNGVIQKTIFFTTGTPGAPTFPGYLLATNISGSGSNVTYADPNLKTPYTEQGDFTIEQKMDNKTTLEASYLWNDGVGFLTRKDDNVKAPTSTYTYRILNNAGAQTGTYTTPIYTDNVNDPRYGVLNHIYNGGRLYYDGLALTVHRRQSRYTEASLAYTWSKAIDLGQGAGADNIYYTDPPISVFNGNPRFEKGRSPLDQRHRLVFNGLVSVPKHSYGSKLMNIAANGWQFSGIETYATPQGVDPQAVINGLPFANPYSTSTLDGIGIGFAATQRVPFLPRSSVNLGTTIRTDARLTKVFGLPKEQSVTLNFEVFNAFNYSTITSVQTTAAFVNADGTITPYDASGGGHILATPGVGTASAGFPDGTNARRAQVSARYTF</sequence>
<proteinExistence type="inferred from homology"/>
<dbReference type="Proteomes" id="UP000289437">
    <property type="component" value="Unassembled WGS sequence"/>
</dbReference>
<dbReference type="InterPro" id="IPR037066">
    <property type="entry name" value="Plug_dom_sf"/>
</dbReference>
<dbReference type="Gene3D" id="2.170.130.10">
    <property type="entry name" value="TonB-dependent receptor, plug domain"/>
    <property type="match status" value="1"/>
</dbReference>
<dbReference type="InterPro" id="IPR036942">
    <property type="entry name" value="Beta-barrel_TonB_sf"/>
</dbReference>
<evidence type="ECO:0000256" key="3">
    <source>
        <dbReference type="ARBA" id="ARBA00022452"/>
    </source>
</evidence>
<keyword evidence="6 7" id="KW-0998">Cell outer membrane</keyword>
<keyword evidence="2 7" id="KW-0813">Transport</keyword>
<dbReference type="Gene3D" id="2.40.170.20">
    <property type="entry name" value="TonB-dependent receptor, beta-barrel domain"/>
    <property type="match status" value="1"/>
</dbReference>
<keyword evidence="5 7" id="KW-0472">Membrane</keyword>
<dbReference type="GO" id="GO:0015344">
    <property type="term" value="F:siderophore uptake transmembrane transporter activity"/>
    <property type="evidence" value="ECO:0007669"/>
    <property type="project" value="TreeGrafter"/>
</dbReference>
<dbReference type="Pfam" id="PF25183">
    <property type="entry name" value="OMP_b-brl_4"/>
    <property type="match status" value="1"/>
</dbReference>
<dbReference type="SUPFAM" id="SSF56935">
    <property type="entry name" value="Porins"/>
    <property type="match status" value="1"/>
</dbReference>
<dbReference type="PANTHER" id="PTHR30069:SF46">
    <property type="entry name" value="OAR PROTEIN"/>
    <property type="match status" value="1"/>
</dbReference>